<name>A0AAD8E9P2_DIPPU</name>
<evidence type="ECO:0000313" key="2">
    <source>
        <dbReference type="Proteomes" id="UP001233999"/>
    </source>
</evidence>
<proteinExistence type="predicted"/>
<sequence>YSMLRPLPLNIHIGNPCENVKTEESVAAPNGKFYYKNRSNQSSNNFTARVQYEYDLVAAEASITNCQDMSIGHIGMSAVKHTVAVFLLMKIAVVSRVSLHLVEDF</sequence>
<accession>A0AAD8E9P2</accession>
<dbReference type="EMBL" id="JASPKZ010007842">
    <property type="protein sequence ID" value="KAJ9581834.1"/>
    <property type="molecule type" value="Genomic_DNA"/>
</dbReference>
<organism evidence="1 2">
    <name type="scientific">Diploptera punctata</name>
    <name type="common">Pacific beetle cockroach</name>
    <dbReference type="NCBI Taxonomy" id="6984"/>
    <lineage>
        <taxon>Eukaryota</taxon>
        <taxon>Metazoa</taxon>
        <taxon>Ecdysozoa</taxon>
        <taxon>Arthropoda</taxon>
        <taxon>Hexapoda</taxon>
        <taxon>Insecta</taxon>
        <taxon>Pterygota</taxon>
        <taxon>Neoptera</taxon>
        <taxon>Polyneoptera</taxon>
        <taxon>Dictyoptera</taxon>
        <taxon>Blattodea</taxon>
        <taxon>Blaberoidea</taxon>
        <taxon>Blaberidae</taxon>
        <taxon>Diplopterinae</taxon>
        <taxon>Diploptera</taxon>
    </lineage>
</organism>
<keyword evidence="2" id="KW-1185">Reference proteome</keyword>
<feature type="non-terminal residue" evidence="1">
    <location>
        <position position="1"/>
    </location>
</feature>
<gene>
    <name evidence="1" type="ORF">L9F63_003903</name>
</gene>
<comment type="caution">
    <text evidence="1">The sequence shown here is derived from an EMBL/GenBank/DDBJ whole genome shotgun (WGS) entry which is preliminary data.</text>
</comment>
<dbReference type="Proteomes" id="UP001233999">
    <property type="component" value="Unassembled WGS sequence"/>
</dbReference>
<reference evidence="1" key="2">
    <citation type="submission" date="2023-05" db="EMBL/GenBank/DDBJ databases">
        <authorList>
            <person name="Fouks B."/>
        </authorList>
    </citation>
    <scope>NUCLEOTIDE SEQUENCE</scope>
    <source>
        <strain evidence="1">Stay&amp;Tobe</strain>
        <tissue evidence="1">Testes</tissue>
    </source>
</reference>
<reference evidence="1" key="1">
    <citation type="journal article" date="2023" name="IScience">
        <title>Live-bearing cockroach genome reveals convergent evolutionary mechanisms linked to viviparity in insects and beyond.</title>
        <authorList>
            <person name="Fouks B."/>
            <person name="Harrison M.C."/>
            <person name="Mikhailova A.A."/>
            <person name="Marchal E."/>
            <person name="English S."/>
            <person name="Carruthers M."/>
            <person name="Jennings E.C."/>
            <person name="Chiamaka E.L."/>
            <person name="Frigard R.A."/>
            <person name="Pippel M."/>
            <person name="Attardo G.M."/>
            <person name="Benoit J.B."/>
            <person name="Bornberg-Bauer E."/>
            <person name="Tobe S.S."/>
        </authorList>
    </citation>
    <scope>NUCLEOTIDE SEQUENCE</scope>
    <source>
        <tissue evidence="1">Testes</tissue>
    </source>
</reference>
<feature type="non-terminal residue" evidence="1">
    <location>
        <position position="105"/>
    </location>
</feature>
<evidence type="ECO:0000313" key="1">
    <source>
        <dbReference type="EMBL" id="KAJ9581834.1"/>
    </source>
</evidence>
<protein>
    <submittedName>
        <fullName evidence="1">Uncharacterized protein</fullName>
    </submittedName>
</protein>
<dbReference type="AlphaFoldDB" id="A0AAD8E9P2"/>